<accession>A0A840PJW0</accession>
<dbReference type="GO" id="GO:0019594">
    <property type="term" value="P:mannitol metabolic process"/>
    <property type="evidence" value="ECO:0007669"/>
    <property type="project" value="InterPro"/>
</dbReference>
<dbReference type="EC" id="1.1.1.17" evidence="1"/>
<sequence>MTALTQETVTGLARQVAVPSYDRSRLTAGIVHFGVGGFHRAHQAMYLDRLMNAGKAFDWAICGVGVLPEDVRMREALTAQDGLYTLVLKHPDGTLEARVIGSIVEYLFAPDDPEAVIEKMAGPAVRIVSLTITEGGYNIHPVTGEFDAEAPAIRADLEPGATPATVFGLVTEALRRRRERGLTPFTIMSCDNVQENGAVARRAFTAFARLADPGLAAWIDGNVAFPGSMVDRITPATTDRDREAVARRFGVRDAWPVVCEPFTQWVLQEGFTDGRPPLEEAGVQVVADVEPYELMKLRLLNAGHQALAYFGYLSGYRYVHEAATDAALAAFLLDYMDIEATPVLRPVPGVDLDAYKRTLIERFSNPEVRDTLARLCAASSDRIPKWVLPVVREQLAGAGEVTRAAAVVASWARYAEGVDESGEPITIVDRLADRLTAIARTQHRRPTAFIANREIFGDLAEDERFVAPYLRTLESLHTKGARATVRELAEPGRRA</sequence>
<feature type="domain" description="Mannitol dehydrogenase N-terminal" evidence="7">
    <location>
        <begin position="29"/>
        <end position="279"/>
    </location>
</feature>
<dbReference type="InterPro" id="IPR050988">
    <property type="entry name" value="Mannitol_DH/Oxidoreductase"/>
</dbReference>
<comment type="caution">
    <text evidence="9">The sequence shown here is derived from an EMBL/GenBank/DDBJ whole genome shotgun (WGS) entry which is preliminary data.</text>
</comment>
<dbReference type="PRINTS" id="PR00084">
    <property type="entry name" value="MTLDHDRGNASE"/>
</dbReference>
<dbReference type="InterPro" id="IPR008927">
    <property type="entry name" value="6-PGluconate_DH-like_C_sf"/>
</dbReference>
<dbReference type="PANTHER" id="PTHR43362:SF1">
    <property type="entry name" value="MANNITOL DEHYDROGENASE 2-RELATED"/>
    <property type="match status" value="1"/>
</dbReference>
<evidence type="ECO:0000259" key="7">
    <source>
        <dbReference type="Pfam" id="PF01232"/>
    </source>
</evidence>
<evidence type="ECO:0000256" key="6">
    <source>
        <dbReference type="ARBA" id="ARBA00061451"/>
    </source>
</evidence>
<dbReference type="FunFam" id="3.40.50.720:FF:000129">
    <property type="entry name" value="D-mannonate oxidoreductase"/>
    <property type="match status" value="1"/>
</dbReference>
<proteinExistence type="inferred from homology"/>
<dbReference type="InterPro" id="IPR000669">
    <property type="entry name" value="Mannitol_DH"/>
</dbReference>
<dbReference type="PROSITE" id="PS00974">
    <property type="entry name" value="MANNITOL_DHGENASE"/>
    <property type="match status" value="1"/>
</dbReference>
<reference evidence="9 10" key="1">
    <citation type="submission" date="2020-08" db="EMBL/GenBank/DDBJ databases">
        <title>Genomic Encyclopedia of Type Strains, Phase IV (KMG-IV): sequencing the most valuable type-strain genomes for metagenomic binning, comparative biology and taxonomic classification.</title>
        <authorList>
            <person name="Goeker M."/>
        </authorList>
    </citation>
    <scope>NUCLEOTIDE SEQUENCE [LARGE SCALE GENOMIC DNA]</scope>
    <source>
        <strain evidence="9 10">DSM 45615</strain>
    </source>
</reference>
<dbReference type="InterPro" id="IPR036291">
    <property type="entry name" value="NAD(P)-bd_dom_sf"/>
</dbReference>
<dbReference type="Gene3D" id="1.10.1040.10">
    <property type="entry name" value="N-(1-d-carboxylethyl)-l-norvaline Dehydrogenase, domain 2"/>
    <property type="match status" value="1"/>
</dbReference>
<gene>
    <name evidence="9" type="ORF">HNP84_007623</name>
</gene>
<evidence type="ECO:0000256" key="4">
    <source>
        <dbReference type="ARBA" id="ARBA00023027"/>
    </source>
</evidence>
<dbReference type="InterPro" id="IPR013328">
    <property type="entry name" value="6PGD_dom2"/>
</dbReference>
<dbReference type="RefSeq" id="WP_185054755.1">
    <property type="nucleotide sequence ID" value="NZ_BAABIX010000002.1"/>
</dbReference>
<dbReference type="InterPro" id="IPR013118">
    <property type="entry name" value="Mannitol_DH_C"/>
</dbReference>
<dbReference type="AlphaFoldDB" id="A0A840PJW0"/>
<dbReference type="Gene3D" id="3.40.50.720">
    <property type="entry name" value="NAD(P)-binding Rossmann-like Domain"/>
    <property type="match status" value="1"/>
</dbReference>
<dbReference type="GO" id="GO:0008926">
    <property type="term" value="F:mannitol-1-phosphate 5-dehydrogenase activity"/>
    <property type="evidence" value="ECO:0007669"/>
    <property type="project" value="UniProtKB-EC"/>
</dbReference>
<comment type="similarity">
    <text evidence="6">Belongs to the mannitol dehydrogenase family. UxuB subfamily.</text>
</comment>
<feature type="domain" description="Mannitol dehydrogenase C-terminal" evidence="8">
    <location>
        <begin position="288"/>
        <end position="476"/>
    </location>
</feature>
<dbReference type="Pfam" id="PF08125">
    <property type="entry name" value="Mannitol_dh_C"/>
    <property type="match status" value="1"/>
</dbReference>
<evidence type="ECO:0000313" key="10">
    <source>
        <dbReference type="Proteomes" id="UP000578449"/>
    </source>
</evidence>
<keyword evidence="3 9" id="KW-0560">Oxidoreductase</keyword>
<evidence type="ECO:0000256" key="1">
    <source>
        <dbReference type="ARBA" id="ARBA00012939"/>
    </source>
</evidence>
<evidence type="ECO:0000313" key="9">
    <source>
        <dbReference type="EMBL" id="MBB5137870.1"/>
    </source>
</evidence>
<name>A0A840PJW0_9ACTN</name>
<evidence type="ECO:0000256" key="3">
    <source>
        <dbReference type="ARBA" id="ARBA00023002"/>
    </source>
</evidence>
<evidence type="ECO:0000256" key="2">
    <source>
        <dbReference type="ARBA" id="ARBA00016219"/>
    </source>
</evidence>
<dbReference type="PANTHER" id="PTHR43362">
    <property type="entry name" value="MANNITOL DEHYDROGENASE DSF1-RELATED"/>
    <property type="match status" value="1"/>
</dbReference>
<organism evidence="9 10">
    <name type="scientific">Thermocatellispora tengchongensis</name>
    <dbReference type="NCBI Taxonomy" id="1073253"/>
    <lineage>
        <taxon>Bacteria</taxon>
        <taxon>Bacillati</taxon>
        <taxon>Actinomycetota</taxon>
        <taxon>Actinomycetes</taxon>
        <taxon>Streptosporangiales</taxon>
        <taxon>Streptosporangiaceae</taxon>
        <taxon>Thermocatellispora</taxon>
    </lineage>
</organism>
<evidence type="ECO:0000256" key="5">
    <source>
        <dbReference type="ARBA" id="ARBA00048615"/>
    </source>
</evidence>
<protein>
    <recommendedName>
        <fullName evidence="2">Mannitol-1-phosphate 5-dehydrogenase</fullName>
        <ecNumber evidence="1">1.1.1.17</ecNumber>
    </recommendedName>
</protein>
<dbReference type="SUPFAM" id="SSF48179">
    <property type="entry name" value="6-phosphogluconate dehydrogenase C-terminal domain-like"/>
    <property type="match status" value="1"/>
</dbReference>
<dbReference type="InterPro" id="IPR013131">
    <property type="entry name" value="Mannitol_DH_N"/>
</dbReference>
<dbReference type="Pfam" id="PF01232">
    <property type="entry name" value="Mannitol_dh"/>
    <property type="match status" value="1"/>
</dbReference>
<dbReference type="SUPFAM" id="SSF51735">
    <property type="entry name" value="NAD(P)-binding Rossmann-fold domains"/>
    <property type="match status" value="1"/>
</dbReference>
<keyword evidence="10" id="KW-1185">Reference proteome</keyword>
<comment type="catalytic activity">
    <reaction evidence="5">
        <text>D-mannitol 1-phosphate + NAD(+) = beta-D-fructose 6-phosphate + NADH + H(+)</text>
        <dbReference type="Rhea" id="RHEA:19661"/>
        <dbReference type="ChEBI" id="CHEBI:15378"/>
        <dbReference type="ChEBI" id="CHEBI:57540"/>
        <dbReference type="ChEBI" id="CHEBI:57634"/>
        <dbReference type="ChEBI" id="CHEBI:57945"/>
        <dbReference type="ChEBI" id="CHEBI:61381"/>
        <dbReference type="EC" id="1.1.1.17"/>
    </reaction>
</comment>
<dbReference type="InterPro" id="IPR023027">
    <property type="entry name" value="Mannitol_DH_CS"/>
</dbReference>
<evidence type="ECO:0000259" key="8">
    <source>
        <dbReference type="Pfam" id="PF08125"/>
    </source>
</evidence>
<keyword evidence="4" id="KW-0520">NAD</keyword>
<dbReference type="EMBL" id="JACHGN010000020">
    <property type="protein sequence ID" value="MBB5137870.1"/>
    <property type="molecule type" value="Genomic_DNA"/>
</dbReference>
<dbReference type="Proteomes" id="UP000578449">
    <property type="component" value="Unassembled WGS sequence"/>
</dbReference>